<gene>
    <name evidence="6" type="ORF">BST14_26805</name>
</gene>
<dbReference type="PROSITE" id="PS50977">
    <property type="entry name" value="HTH_TETR_2"/>
    <property type="match status" value="1"/>
</dbReference>
<proteinExistence type="predicted"/>
<dbReference type="InterPro" id="IPR001647">
    <property type="entry name" value="HTH_TetR"/>
</dbReference>
<evidence type="ECO:0000313" key="6">
    <source>
        <dbReference type="EMBL" id="ORA07669.1"/>
    </source>
</evidence>
<dbReference type="EMBL" id="MVHG01000131">
    <property type="protein sequence ID" value="ORA07669.1"/>
    <property type="molecule type" value="Genomic_DNA"/>
</dbReference>
<keyword evidence="2 4" id="KW-0238">DNA-binding</keyword>
<dbReference type="InterPro" id="IPR023772">
    <property type="entry name" value="DNA-bd_HTH_TetR-type_CS"/>
</dbReference>
<feature type="DNA-binding region" description="H-T-H motif" evidence="4">
    <location>
        <begin position="42"/>
        <end position="61"/>
    </location>
</feature>
<evidence type="ECO:0000313" key="7">
    <source>
        <dbReference type="Proteomes" id="UP000192707"/>
    </source>
</evidence>
<dbReference type="InterPro" id="IPR050109">
    <property type="entry name" value="HTH-type_TetR-like_transc_reg"/>
</dbReference>
<evidence type="ECO:0000256" key="2">
    <source>
        <dbReference type="ARBA" id="ARBA00023125"/>
    </source>
</evidence>
<dbReference type="Pfam" id="PF00440">
    <property type="entry name" value="TetR_N"/>
    <property type="match status" value="1"/>
</dbReference>
<dbReference type="SUPFAM" id="SSF46689">
    <property type="entry name" value="Homeodomain-like"/>
    <property type="match status" value="1"/>
</dbReference>
<reference evidence="6 7" key="1">
    <citation type="submission" date="2016-12" db="EMBL/GenBank/DDBJ databases">
        <title>The new phylogeny of genus Mycobacterium.</title>
        <authorList>
            <person name="Tortoli E."/>
            <person name="Trovato A."/>
            <person name="Cirillo D.M."/>
        </authorList>
    </citation>
    <scope>NUCLEOTIDE SEQUENCE [LARGE SCALE GENOMIC DNA]</scope>
    <source>
        <strain evidence="6 7">DSM 45069</strain>
    </source>
</reference>
<dbReference type="GO" id="GO:0000976">
    <property type="term" value="F:transcription cis-regulatory region binding"/>
    <property type="evidence" value="ECO:0007669"/>
    <property type="project" value="TreeGrafter"/>
</dbReference>
<dbReference type="InterPro" id="IPR009057">
    <property type="entry name" value="Homeodomain-like_sf"/>
</dbReference>
<sequence length="223" mass="24885">MVRTAPSGETPKQARRAPGVARELLLAAAHDEFDDHGYARASTRAIAERAGVAEPLIFRHFGSKAGLFNEVVFGPIRIFMQGWEEFNTKAGTKYDPETLAKKFVGGLYDLLRANRGLMVTYFATHVFEPELFDEFGTVSGFLDVIQLMDRETEKRIAVEKQLRRPTKVSAKTRLHERISVGSVIAAALFDDLLFQGMSTMPTRNQLVNELARIAITSQPDLRG</sequence>
<evidence type="ECO:0000256" key="1">
    <source>
        <dbReference type="ARBA" id="ARBA00023015"/>
    </source>
</evidence>
<dbReference type="PROSITE" id="PS01081">
    <property type="entry name" value="HTH_TETR_1"/>
    <property type="match status" value="1"/>
</dbReference>
<organism evidence="6 7">
    <name type="scientific">Mycobacterium arosiense ATCC BAA-1401 = DSM 45069</name>
    <dbReference type="NCBI Taxonomy" id="1265311"/>
    <lineage>
        <taxon>Bacteria</taxon>
        <taxon>Bacillati</taxon>
        <taxon>Actinomycetota</taxon>
        <taxon>Actinomycetes</taxon>
        <taxon>Mycobacteriales</taxon>
        <taxon>Mycobacteriaceae</taxon>
        <taxon>Mycobacterium</taxon>
        <taxon>Mycobacterium avium complex (MAC)</taxon>
    </lineage>
</organism>
<evidence type="ECO:0000256" key="4">
    <source>
        <dbReference type="PROSITE-ProRule" id="PRU00335"/>
    </source>
</evidence>
<dbReference type="OrthoDB" id="9785164at2"/>
<keyword evidence="3" id="KW-0804">Transcription</keyword>
<evidence type="ECO:0000256" key="3">
    <source>
        <dbReference type="ARBA" id="ARBA00023163"/>
    </source>
</evidence>
<dbReference type="GO" id="GO:0003700">
    <property type="term" value="F:DNA-binding transcription factor activity"/>
    <property type="evidence" value="ECO:0007669"/>
    <property type="project" value="TreeGrafter"/>
</dbReference>
<dbReference type="RefSeq" id="WP_158085937.1">
    <property type="nucleotide sequence ID" value="NZ_MVHG01000131.1"/>
</dbReference>
<dbReference type="AlphaFoldDB" id="A0A1W9Z5S9"/>
<dbReference type="PRINTS" id="PR00455">
    <property type="entry name" value="HTHTETR"/>
</dbReference>
<comment type="caution">
    <text evidence="6">The sequence shown here is derived from an EMBL/GenBank/DDBJ whole genome shotgun (WGS) entry which is preliminary data.</text>
</comment>
<protein>
    <recommendedName>
        <fullName evidence="5">HTH tetR-type domain-containing protein</fullName>
    </recommendedName>
</protein>
<evidence type="ECO:0000259" key="5">
    <source>
        <dbReference type="PROSITE" id="PS50977"/>
    </source>
</evidence>
<dbReference type="PANTHER" id="PTHR30055">
    <property type="entry name" value="HTH-TYPE TRANSCRIPTIONAL REGULATOR RUTR"/>
    <property type="match status" value="1"/>
</dbReference>
<feature type="domain" description="HTH tetR-type" evidence="5">
    <location>
        <begin position="19"/>
        <end position="79"/>
    </location>
</feature>
<name>A0A1W9Z5S9_MYCAI</name>
<keyword evidence="1" id="KW-0805">Transcription regulation</keyword>
<accession>A0A1W9Z5S9</accession>
<dbReference type="Gene3D" id="1.10.357.10">
    <property type="entry name" value="Tetracycline Repressor, domain 2"/>
    <property type="match status" value="1"/>
</dbReference>
<dbReference type="PANTHER" id="PTHR30055:SF234">
    <property type="entry name" value="HTH-TYPE TRANSCRIPTIONAL REGULATOR BETI"/>
    <property type="match status" value="1"/>
</dbReference>
<keyword evidence="7" id="KW-1185">Reference proteome</keyword>
<dbReference type="Proteomes" id="UP000192707">
    <property type="component" value="Unassembled WGS sequence"/>
</dbReference>